<dbReference type="PANTHER" id="PTHR19328:SF75">
    <property type="entry name" value="ALDOSE SUGAR DEHYDROGENASE YLII"/>
    <property type="match status" value="1"/>
</dbReference>
<dbReference type="KEGG" id="xba:C7S18_18775"/>
<evidence type="ECO:0000313" key="2">
    <source>
        <dbReference type="EMBL" id="AVP99085.1"/>
    </source>
</evidence>
<dbReference type="RefSeq" id="WP_106893004.1">
    <property type="nucleotide sequence ID" value="NZ_CP027860.1"/>
</dbReference>
<proteinExistence type="predicted"/>
<dbReference type="Gene3D" id="2.120.10.30">
    <property type="entry name" value="TolB, C-terminal domain"/>
    <property type="match status" value="1"/>
</dbReference>
<dbReference type="Pfam" id="PF07995">
    <property type="entry name" value="GSDH"/>
    <property type="match status" value="1"/>
</dbReference>
<gene>
    <name evidence="2" type="ORF">C7S18_18775</name>
</gene>
<dbReference type="SUPFAM" id="SSF50952">
    <property type="entry name" value="Soluble quinoprotein glucose dehydrogenase"/>
    <property type="match status" value="1"/>
</dbReference>
<protein>
    <submittedName>
        <fullName evidence="2">Glucose dehydrogenase</fullName>
    </submittedName>
</protein>
<dbReference type="InterPro" id="IPR012938">
    <property type="entry name" value="Glc/Sorbosone_DH"/>
</dbReference>
<dbReference type="InterPro" id="IPR011041">
    <property type="entry name" value="Quinoprot_gluc/sorb_DH_b-prop"/>
</dbReference>
<dbReference type="Proteomes" id="UP000241074">
    <property type="component" value="Chromosome"/>
</dbReference>
<evidence type="ECO:0000259" key="1">
    <source>
        <dbReference type="Pfam" id="PF07995"/>
    </source>
</evidence>
<organism evidence="2 3">
    <name type="scientific">Ahniella affigens</name>
    <dbReference type="NCBI Taxonomy" id="2021234"/>
    <lineage>
        <taxon>Bacteria</taxon>
        <taxon>Pseudomonadati</taxon>
        <taxon>Pseudomonadota</taxon>
        <taxon>Gammaproteobacteria</taxon>
        <taxon>Lysobacterales</taxon>
        <taxon>Rhodanobacteraceae</taxon>
        <taxon>Ahniella</taxon>
    </lineage>
</organism>
<accession>A0A2P1PW47</accession>
<reference evidence="2 3" key="1">
    <citation type="submission" date="2018-03" db="EMBL/GenBank/DDBJ databases">
        <title>Ahniella affigens gen. nov., sp. nov., a gammaproteobacterium isolated from sandy soil near a stream.</title>
        <authorList>
            <person name="Ko Y."/>
            <person name="Kim J.-H."/>
        </authorList>
    </citation>
    <scope>NUCLEOTIDE SEQUENCE [LARGE SCALE GENOMIC DNA]</scope>
    <source>
        <strain evidence="2 3">D13</strain>
    </source>
</reference>
<sequence length="524" mass="56359">MRRNLDDPSDTSCAEGSSRWPRIVALLLTWLLALFGAPVSAQIDLRLTATYTGLTEPLYLTHAGDGSGRVFIVERKGVIKIGRNGTVLATPFLDIRDRVASDESEQGMLGLAFDPQFESNGRFYVNYTGLPNGDTRVSRFQVSADANIADAGSEQLMQGIGQPFPNHNGGWMGFGPDGFLYIASGDGGSGGDPNGNGQNLNTLLGKILRLDVSGQSAVPAPGNPFLNQSNRQPQIWAYGLRNPWRMSFDRQTGDLWIADVGQDRAEEINFQAAGSSGGQNYGWKVAEGTCTNNCTGLTQPALSIPHTSQPCDSVTGGYVYRGSAYPRLHGLYIFGDYCRGYIDALSRSGNTVTRQSLRPNGSVGFNASFGEDEAGNLYLLDVRGTVFLISDGPAQSLNTITPAYTGTWINNAEPGHGMLIEILPDNRILAWWFTYQPNGGQAWFGGIGTYSGNTATIEVIKAEGGRFVPNFDPASISNPVLGTMRLTFDSCTNGRVEYQFTQGYGSGSWPINRLTVAAGLSCAD</sequence>
<dbReference type="PANTHER" id="PTHR19328">
    <property type="entry name" value="HEDGEHOG-INTERACTING PROTEIN"/>
    <property type="match status" value="1"/>
</dbReference>
<dbReference type="OrthoDB" id="338827at2"/>
<dbReference type="InterPro" id="IPR011042">
    <property type="entry name" value="6-blade_b-propeller_TolB-like"/>
</dbReference>
<dbReference type="AlphaFoldDB" id="A0A2P1PW47"/>
<dbReference type="EMBL" id="CP027860">
    <property type="protein sequence ID" value="AVP99085.1"/>
    <property type="molecule type" value="Genomic_DNA"/>
</dbReference>
<evidence type="ECO:0000313" key="3">
    <source>
        <dbReference type="Proteomes" id="UP000241074"/>
    </source>
</evidence>
<feature type="domain" description="Glucose/Sorbosone dehydrogenase" evidence="1">
    <location>
        <begin position="55"/>
        <end position="354"/>
    </location>
</feature>
<reference evidence="2 3" key="2">
    <citation type="submission" date="2018-03" db="EMBL/GenBank/DDBJ databases">
        <authorList>
            <person name="Keele B.F."/>
        </authorList>
    </citation>
    <scope>NUCLEOTIDE SEQUENCE [LARGE SCALE GENOMIC DNA]</scope>
    <source>
        <strain evidence="2 3">D13</strain>
    </source>
</reference>
<name>A0A2P1PW47_9GAMM</name>
<keyword evidence="3" id="KW-1185">Reference proteome</keyword>